<evidence type="ECO:0000313" key="3">
    <source>
        <dbReference type="Proteomes" id="UP000606974"/>
    </source>
</evidence>
<dbReference type="OrthoDB" id="3535998at2759"/>
<organism evidence="2 3">
    <name type="scientific">Endocarpon pusillum</name>
    <dbReference type="NCBI Taxonomy" id="364733"/>
    <lineage>
        <taxon>Eukaryota</taxon>
        <taxon>Fungi</taxon>
        <taxon>Dikarya</taxon>
        <taxon>Ascomycota</taxon>
        <taxon>Pezizomycotina</taxon>
        <taxon>Eurotiomycetes</taxon>
        <taxon>Chaetothyriomycetidae</taxon>
        <taxon>Verrucariales</taxon>
        <taxon>Verrucariaceae</taxon>
        <taxon>Endocarpon</taxon>
    </lineage>
</organism>
<gene>
    <name evidence="2" type="ORF">GJ744_002072</name>
</gene>
<accession>A0A8H7ACF1</accession>
<protein>
    <recommendedName>
        <fullName evidence="4">BZIP domain-containing protein</fullName>
    </recommendedName>
</protein>
<keyword evidence="3" id="KW-1185">Reference proteome</keyword>
<evidence type="ECO:0008006" key="4">
    <source>
        <dbReference type="Google" id="ProtNLM"/>
    </source>
</evidence>
<proteinExistence type="predicted"/>
<dbReference type="SUPFAM" id="SSF57959">
    <property type="entry name" value="Leucine zipper domain"/>
    <property type="match status" value="1"/>
</dbReference>
<name>A0A8H7ACF1_9EURO</name>
<dbReference type="AlphaFoldDB" id="A0A8H7ACF1"/>
<feature type="compositionally biased region" description="Basic and acidic residues" evidence="1">
    <location>
        <begin position="48"/>
        <end position="59"/>
    </location>
</feature>
<sequence>MAKTSAAHPPSRQPATRISNAGDQTRQRRSQHRLPPKRSVSSLSATQLERKRANDREAQRLIRQRTKDRIDGLEQEISKLRSENERLRRCLKQRSLREADVLHSRHNFEPGNTSWNRSKVMNVSRGRVAPSHGEFGSSRFISTPYVTWKLTAMKIEAAQSAQEISQETCSPVALGSFTTSRASLAAHATAPLAMNSSSYYWAASATCSSADGSVDGGHSQFERALPPTVYPSFVPPYQVQQSSPVTLHCVLPNGQIHVLPSEAQADDVINRKYLRNTMLSIAIPVSIFPSRLRANR</sequence>
<dbReference type="CDD" id="cd14688">
    <property type="entry name" value="bZIP_YAP"/>
    <property type="match status" value="1"/>
</dbReference>
<evidence type="ECO:0000256" key="1">
    <source>
        <dbReference type="SAM" id="MobiDB-lite"/>
    </source>
</evidence>
<dbReference type="GO" id="GO:0003700">
    <property type="term" value="F:DNA-binding transcription factor activity"/>
    <property type="evidence" value="ECO:0007669"/>
    <property type="project" value="InterPro"/>
</dbReference>
<feature type="compositionally biased region" description="Polar residues" evidence="1">
    <location>
        <begin position="13"/>
        <end position="24"/>
    </location>
</feature>
<feature type="compositionally biased region" description="Basic residues" evidence="1">
    <location>
        <begin position="27"/>
        <end position="36"/>
    </location>
</feature>
<reference evidence="2" key="1">
    <citation type="submission" date="2020-02" db="EMBL/GenBank/DDBJ databases">
        <authorList>
            <person name="Palmer J.M."/>
        </authorList>
    </citation>
    <scope>NUCLEOTIDE SEQUENCE</scope>
    <source>
        <strain evidence="2">EPUS1.4</strain>
        <tissue evidence="2">Thallus</tissue>
    </source>
</reference>
<evidence type="ECO:0000313" key="2">
    <source>
        <dbReference type="EMBL" id="KAF7504577.1"/>
    </source>
</evidence>
<dbReference type="EMBL" id="JAACFV010000133">
    <property type="protein sequence ID" value="KAF7504577.1"/>
    <property type="molecule type" value="Genomic_DNA"/>
</dbReference>
<dbReference type="InterPro" id="IPR046347">
    <property type="entry name" value="bZIP_sf"/>
</dbReference>
<feature type="region of interest" description="Disordered" evidence="1">
    <location>
        <begin position="1"/>
        <end position="59"/>
    </location>
</feature>
<comment type="caution">
    <text evidence="2">The sequence shown here is derived from an EMBL/GenBank/DDBJ whole genome shotgun (WGS) entry which is preliminary data.</text>
</comment>
<dbReference type="Proteomes" id="UP000606974">
    <property type="component" value="Unassembled WGS sequence"/>
</dbReference>